<proteinExistence type="predicted"/>
<evidence type="ECO:0000256" key="1">
    <source>
        <dbReference type="SAM" id="MobiDB-lite"/>
    </source>
</evidence>
<gene>
    <name evidence="2" type="ORF">QYE76_031938</name>
</gene>
<keyword evidence="3" id="KW-1185">Reference proteome</keyword>
<organism evidence="2 3">
    <name type="scientific">Lolium multiflorum</name>
    <name type="common">Italian ryegrass</name>
    <name type="synonym">Lolium perenne subsp. multiflorum</name>
    <dbReference type="NCBI Taxonomy" id="4521"/>
    <lineage>
        <taxon>Eukaryota</taxon>
        <taxon>Viridiplantae</taxon>
        <taxon>Streptophyta</taxon>
        <taxon>Embryophyta</taxon>
        <taxon>Tracheophyta</taxon>
        <taxon>Spermatophyta</taxon>
        <taxon>Magnoliopsida</taxon>
        <taxon>Liliopsida</taxon>
        <taxon>Poales</taxon>
        <taxon>Poaceae</taxon>
        <taxon>BOP clade</taxon>
        <taxon>Pooideae</taxon>
        <taxon>Poodae</taxon>
        <taxon>Poeae</taxon>
        <taxon>Poeae Chloroplast Group 2 (Poeae type)</taxon>
        <taxon>Loliodinae</taxon>
        <taxon>Loliinae</taxon>
        <taxon>Lolium</taxon>
    </lineage>
</organism>
<comment type="caution">
    <text evidence="2">The sequence shown here is derived from an EMBL/GenBank/DDBJ whole genome shotgun (WGS) entry which is preliminary data.</text>
</comment>
<dbReference type="EMBL" id="JAUUTY010000007">
    <property type="protein sequence ID" value="KAK1608265.1"/>
    <property type="molecule type" value="Genomic_DNA"/>
</dbReference>
<dbReference type="Proteomes" id="UP001231189">
    <property type="component" value="Unassembled WGS sequence"/>
</dbReference>
<dbReference type="AlphaFoldDB" id="A0AAD8QSJ7"/>
<evidence type="ECO:0000313" key="3">
    <source>
        <dbReference type="Proteomes" id="UP001231189"/>
    </source>
</evidence>
<protein>
    <submittedName>
        <fullName evidence="2">Uncharacterized protein</fullName>
    </submittedName>
</protein>
<accession>A0AAD8QSJ7</accession>
<feature type="region of interest" description="Disordered" evidence="1">
    <location>
        <begin position="1"/>
        <end position="23"/>
    </location>
</feature>
<sequence>MCGARGIGATQASVAPVASAPHIEPRKTAKSQRIVSQYVLGNFKCMCGAVGRGATHAATSDGRTSSAAGGHVGWEVAPAGGSHMGMCGARGRGATQKG</sequence>
<evidence type="ECO:0000313" key="2">
    <source>
        <dbReference type="EMBL" id="KAK1608265.1"/>
    </source>
</evidence>
<reference evidence="2" key="1">
    <citation type="submission" date="2023-07" db="EMBL/GenBank/DDBJ databases">
        <title>A chromosome-level genome assembly of Lolium multiflorum.</title>
        <authorList>
            <person name="Chen Y."/>
            <person name="Copetti D."/>
            <person name="Kolliker R."/>
            <person name="Studer B."/>
        </authorList>
    </citation>
    <scope>NUCLEOTIDE SEQUENCE</scope>
    <source>
        <strain evidence="2">02402/16</strain>
        <tissue evidence="2">Leaf</tissue>
    </source>
</reference>
<name>A0AAD8QSJ7_LOLMU</name>